<sequence length="507" mass="55802">MKNNAGFSTPPRRRVTFPQTPPHTPMRIQSLSSVRGTPSSRGVTRSYRNSGPVFLRRNLGRRVAGALAQAAPAPIRMAFNAYQAARGLHSMYRSAVGSRGGGGSSSRARASGGGRSAAPGMNGGRFRKPKKNSKKLNKYLSQGFVHTTEVHGTVSDPDCVYVGHSTFSGQQLIELMCQALLRKLWAKSGWICRSVHQNIPGYFANTSNAWRITIQRKNIDTGAISSFNYDGIFATNITIYQIVGDQQIGLAPLFPALLDVFRDYATGQGGSGGSSNNIDVPYRIILSKEEENVTQFHQFDNEIYFDQELVHFFSKSDMKIQNRTLNAEGTGSTDNVSNNPLEGRLYHFKGGCPRARVDGAQLVEAMLDRTGVLTARSAQIAPTDMSVAQVFKEPPKPQVFWNCSKSSKVKLDPGMCKQDGIYFSGKMPFLKFLKSMQYGFGPSPNFKQINLFGKSALIALEDMINVNAVANINIAYEVNREYGMYFSSRVPKTALGHRYTVTLSNNP</sequence>
<dbReference type="Proteomes" id="UP000271055">
    <property type="component" value="Segment"/>
</dbReference>
<dbReference type="EMBL" id="MH616705">
    <property type="protein sequence ID" value="AXH73297.1"/>
    <property type="molecule type" value="Genomic_DNA"/>
</dbReference>
<keyword evidence="2" id="KW-0946">Virion</keyword>
<evidence type="ECO:0000313" key="3">
    <source>
        <dbReference type="Proteomes" id="UP000271055"/>
    </source>
</evidence>
<organism evidence="2 3">
    <name type="scientific">Cressdnaviricota sp</name>
    <dbReference type="NCBI Taxonomy" id="2748378"/>
    <lineage>
        <taxon>Viruses</taxon>
        <taxon>Monodnaviria</taxon>
        <taxon>Shotokuvirae</taxon>
        <taxon>Cressdnaviricota</taxon>
    </lineage>
</organism>
<keyword evidence="2" id="KW-0167">Capsid protein</keyword>
<evidence type="ECO:0000313" key="2">
    <source>
        <dbReference type="EMBL" id="AXH73297.1"/>
    </source>
</evidence>
<reference evidence="2 3" key="1">
    <citation type="submission" date="2018-07" db="EMBL/GenBank/DDBJ databases">
        <title>Uncovering a Universe of Circular DNA Viruses in Animal Metagenomes.</title>
        <authorList>
            <person name="Tisza M."/>
            <person name="Buck C."/>
            <person name="Pastrana D."/>
            <person name="Welch N."/>
            <person name="Peretti A."/>
        </authorList>
    </citation>
    <scope>NUCLEOTIDE SEQUENCE [LARGE SCALE GENOMIC DNA]</scope>
    <source>
        <strain evidence="2">Ctce103</strain>
    </source>
</reference>
<proteinExistence type="predicted"/>
<feature type="region of interest" description="Disordered" evidence="1">
    <location>
        <begin position="1"/>
        <end position="49"/>
    </location>
</feature>
<keyword evidence="3" id="KW-1185">Reference proteome</keyword>
<accession>A0A345MPJ7</accession>
<dbReference type="GO" id="GO:0019028">
    <property type="term" value="C:viral capsid"/>
    <property type="evidence" value="ECO:0007669"/>
    <property type="project" value="UniProtKB-KW"/>
</dbReference>
<feature type="compositionally biased region" description="Polar residues" evidence="1">
    <location>
        <begin position="27"/>
        <end position="49"/>
    </location>
</feature>
<feature type="region of interest" description="Disordered" evidence="1">
    <location>
        <begin position="96"/>
        <end position="132"/>
    </location>
</feature>
<evidence type="ECO:0000256" key="1">
    <source>
        <dbReference type="SAM" id="MobiDB-lite"/>
    </source>
</evidence>
<name>A0A345MPJ7_9VIRU</name>
<protein>
    <submittedName>
        <fullName evidence="2">Coat protein</fullName>
    </submittedName>
</protein>